<dbReference type="AlphaFoldDB" id="A0ABD0JHU5"/>
<accession>A0ABD0JHU5</accession>
<evidence type="ECO:0000313" key="2">
    <source>
        <dbReference type="Proteomes" id="UP001519460"/>
    </source>
</evidence>
<name>A0ABD0JHU5_9CAEN</name>
<organism evidence="1 2">
    <name type="scientific">Batillaria attramentaria</name>
    <dbReference type="NCBI Taxonomy" id="370345"/>
    <lineage>
        <taxon>Eukaryota</taxon>
        <taxon>Metazoa</taxon>
        <taxon>Spiralia</taxon>
        <taxon>Lophotrochozoa</taxon>
        <taxon>Mollusca</taxon>
        <taxon>Gastropoda</taxon>
        <taxon>Caenogastropoda</taxon>
        <taxon>Sorbeoconcha</taxon>
        <taxon>Cerithioidea</taxon>
        <taxon>Batillariidae</taxon>
        <taxon>Batillaria</taxon>
    </lineage>
</organism>
<comment type="caution">
    <text evidence="1">The sequence shown here is derived from an EMBL/GenBank/DDBJ whole genome shotgun (WGS) entry which is preliminary data.</text>
</comment>
<keyword evidence="2" id="KW-1185">Reference proteome</keyword>
<dbReference type="Proteomes" id="UP001519460">
    <property type="component" value="Unassembled WGS sequence"/>
</dbReference>
<reference evidence="1 2" key="1">
    <citation type="journal article" date="2023" name="Sci. Data">
        <title>Genome assembly of the Korean intertidal mud-creeper Batillaria attramentaria.</title>
        <authorList>
            <person name="Patra A.K."/>
            <person name="Ho P.T."/>
            <person name="Jun S."/>
            <person name="Lee S.J."/>
            <person name="Kim Y."/>
            <person name="Won Y.J."/>
        </authorList>
    </citation>
    <scope>NUCLEOTIDE SEQUENCE [LARGE SCALE GENOMIC DNA]</scope>
    <source>
        <strain evidence="1">Wonlab-2016</strain>
    </source>
</reference>
<gene>
    <name evidence="1" type="ORF">BaRGS_00034161</name>
</gene>
<proteinExistence type="predicted"/>
<sequence>MLICTLTPSDSDLTPAHHTLDISSLSLRMISSGPAHDFKDKILTSDLARGQKGQRASITWSLCSKGDRA</sequence>
<protein>
    <submittedName>
        <fullName evidence="1">Uncharacterized protein</fullName>
    </submittedName>
</protein>
<dbReference type="EMBL" id="JACVVK020000432">
    <property type="protein sequence ID" value="KAK7474577.1"/>
    <property type="molecule type" value="Genomic_DNA"/>
</dbReference>
<evidence type="ECO:0000313" key="1">
    <source>
        <dbReference type="EMBL" id="KAK7474577.1"/>
    </source>
</evidence>